<dbReference type="InterPro" id="IPR045336">
    <property type="entry name" value="MmgE_PrpD_N"/>
</dbReference>
<dbReference type="PANTHER" id="PTHR16943:SF8">
    <property type="entry name" value="2-METHYLCITRATE DEHYDRATASE"/>
    <property type="match status" value="1"/>
</dbReference>
<protein>
    <submittedName>
        <fullName evidence="3">MmgE/PrpD family protein</fullName>
    </submittedName>
</protein>
<organism evidence="3 4">
    <name type="scientific">Candidimonas humi</name>
    <dbReference type="NCBI Taxonomy" id="683355"/>
    <lineage>
        <taxon>Bacteria</taxon>
        <taxon>Pseudomonadati</taxon>
        <taxon>Pseudomonadota</taxon>
        <taxon>Betaproteobacteria</taxon>
        <taxon>Burkholderiales</taxon>
        <taxon>Alcaligenaceae</taxon>
        <taxon>Candidimonas</taxon>
    </lineage>
</organism>
<dbReference type="InterPro" id="IPR045337">
    <property type="entry name" value="MmgE_PrpD_C"/>
</dbReference>
<name>A0ABV8NSD6_9BURK</name>
<dbReference type="InterPro" id="IPR005656">
    <property type="entry name" value="MmgE_PrpD"/>
</dbReference>
<dbReference type="Proteomes" id="UP001595848">
    <property type="component" value="Unassembled WGS sequence"/>
</dbReference>
<reference evidence="4" key="1">
    <citation type="journal article" date="2019" name="Int. J. Syst. Evol. Microbiol.">
        <title>The Global Catalogue of Microorganisms (GCM) 10K type strain sequencing project: providing services to taxonomists for standard genome sequencing and annotation.</title>
        <authorList>
            <consortium name="The Broad Institute Genomics Platform"/>
            <consortium name="The Broad Institute Genome Sequencing Center for Infectious Disease"/>
            <person name="Wu L."/>
            <person name="Ma J."/>
        </authorList>
    </citation>
    <scope>NUCLEOTIDE SEQUENCE [LARGE SCALE GENOMIC DNA]</scope>
    <source>
        <strain evidence="4">LMG 24813</strain>
    </source>
</reference>
<evidence type="ECO:0000259" key="2">
    <source>
        <dbReference type="Pfam" id="PF19305"/>
    </source>
</evidence>
<dbReference type="RefSeq" id="WP_217962434.1">
    <property type="nucleotide sequence ID" value="NZ_JAHTBN010000001.1"/>
</dbReference>
<dbReference type="Pfam" id="PF19305">
    <property type="entry name" value="MmgE_PrpD_C"/>
    <property type="match status" value="1"/>
</dbReference>
<sequence length="449" mass="47409">MAAAAETDKVTVALAQHLAGFRYEDLPAEVVSAARRGVLDWLGCALAGSRHSTLDILVSTMHELDTQSGFNLIGRNDQSGLLSAALINGQMGHVLDYDDTHMAGVVLHASSPVLAALLALAQMSGASGTDLIAAYVAGFEAGVRIGQASPGHHKGGWHLTGTLGTLAAGAACAKLLRLDPQQFVHALGIAGTQAAGMQQNRGTMSKSFHAGKAASNGILAAKLAQRNFDSSDEIIEGSRGFCRIYSETAVPQAVLDELGQRWEIVRNGHKPYACGVVLHPAIDALIGLRKQAGLDPAQVSEVELRVHPLVLSITGVVEPQTGLKSKFSIYHCAAVALRDGAAGVAQYTDQRARDPEIIALRQKVKVHADDTLDNDEAYARVVAGGREHTIHIDHAAGTVANPMSDDAIREKFMANAVPVVGADRAERICAWVAELEKQTDVRALMDLCA</sequence>
<feature type="domain" description="MmgE/PrpD C-terminal" evidence="2">
    <location>
        <begin position="272"/>
        <end position="434"/>
    </location>
</feature>
<evidence type="ECO:0000313" key="4">
    <source>
        <dbReference type="Proteomes" id="UP001595848"/>
    </source>
</evidence>
<dbReference type="EMBL" id="JBHSBV010000001">
    <property type="protein sequence ID" value="MFC4199879.1"/>
    <property type="molecule type" value="Genomic_DNA"/>
</dbReference>
<feature type="domain" description="MmgE/PrpD N-terminal" evidence="1">
    <location>
        <begin position="13"/>
        <end position="248"/>
    </location>
</feature>
<dbReference type="Pfam" id="PF03972">
    <property type="entry name" value="MmgE_PrpD_N"/>
    <property type="match status" value="1"/>
</dbReference>
<dbReference type="PANTHER" id="PTHR16943">
    <property type="entry name" value="2-METHYLCITRATE DEHYDRATASE-RELATED"/>
    <property type="match status" value="1"/>
</dbReference>
<gene>
    <name evidence="3" type="ORF">ACFOY1_02835</name>
</gene>
<comment type="caution">
    <text evidence="3">The sequence shown here is derived from an EMBL/GenBank/DDBJ whole genome shotgun (WGS) entry which is preliminary data.</text>
</comment>
<accession>A0ABV8NSD6</accession>
<evidence type="ECO:0000313" key="3">
    <source>
        <dbReference type="EMBL" id="MFC4199879.1"/>
    </source>
</evidence>
<keyword evidence="4" id="KW-1185">Reference proteome</keyword>
<proteinExistence type="predicted"/>
<evidence type="ECO:0000259" key="1">
    <source>
        <dbReference type="Pfam" id="PF03972"/>
    </source>
</evidence>